<comment type="caution">
    <text evidence="2">The sequence shown here is derived from an EMBL/GenBank/DDBJ whole genome shotgun (WGS) entry which is preliminary data.</text>
</comment>
<evidence type="ECO:0008006" key="4">
    <source>
        <dbReference type="Google" id="ProtNLM"/>
    </source>
</evidence>
<evidence type="ECO:0000313" key="3">
    <source>
        <dbReference type="Proteomes" id="UP000597444"/>
    </source>
</evidence>
<name>A0A8J3ITP9_9CHLR</name>
<keyword evidence="3" id="KW-1185">Reference proteome</keyword>
<feature type="region of interest" description="Disordered" evidence="1">
    <location>
        <begin position="73"/>
        <end position="95"/>
    </location>
</feature>
<dbReference type="Gene3D" id="3.40.50.300">
    <property type="entry name" value="P-loop containing nucleotide triphosphate hydrolases"/>
    <property type="match status" value="1"/>
</dbReference>
<dbReference type="AlphaFoldDB" id="A0A8J3ITP9"/>
<evidence type="ECO:0000256" key="1">
    <source>
        <dbReference type="SAM" id="MobiDB-lite"/>
    </source>
</evidence>
<accession>A0A8J3ITP9</accession>
<reference evidence="2" key="1">
    <citation type="submission" date="2020-10" db="EMBL/GenBank/DDBJ databases">
        <title>Taxonomic study of unclassified bacteria belonging to the class Ktedonobacteria.</title>
        <authorList>
            <person name="Yabe S."/>
            <person name="Wang C.M."/>
            <person name="Zheng Y."/>
            <person name="Sakai Y."/>
            <person name="Cavaletti L."/>
            <person name="Monciardini P."/>
            <person name="Donadio S."/>
        </authorList>
    </citation>
    <scope>NUCLEOTIDE SEQUENCE</scope>
    <source>
        <strain evidence="2">ID150040</strain>
    </source>
</reference>
<dbReference type="InterPro" id="IPR027417">
    <property type="entry name" value="P-loop_NTPase"/>
</dbReference>
<dbReference type="SUPFAM" id="SSF52540">
    <property type="entry name" value="P-loop containing nucleoside triphosphate hydrolases"/>
    <property type="match status" value="1"/>
</dbReference>
<dbReference type="EMBL" id="BNJK01000002">
    <property type="protein sequence ID" value="GHP00354.1"/>
    <property type="molecule type" value="Genomic_DNA"/>
</dbReference>
<gene>
    <name evidence="2" type="ORF">KSF_104010</name>
</gene>
<proteinExistence type="predicted"/>
<dbReference type="Proteomes" id="UP000597444">
    <property type="component" value="Unassembled WGS sequence"/>
</dbReference>
<evidence type="ECO:0000313" key="2">
    <source>
        <dbReference type="EMBL" id="GHP00354.1"/>
    </source>
</evidence>
<protein>
    <recommendedName>
        <fullName evidence="4">RecF/RecN/SMC N-terminal domain-containing protein</fullName>
    </recommendedName>
</protein>
<organism evidence="2 3">
    <name type="scientific">Reticulibacter mediterranei</name>
    <dbReference type="NCBI Taxonomy" id="2778369"/>
    <lineage>
        <taxon>Bacteria</taxon>
        <taxon>Bacillati</taxon>
        <taxon>Chloroflexota</taxon>
        <taxon>Ktedonobacteria</taxon>
        <taxon>Ktedonobacterales</taxon>
        <taxon>Reticulibacteraceae</taxon>
        <taxon>Reticulibacter</taxon>
    </lineage>
</organism>
<sequence length="95" mass="10668">MSTGKIRFLVLDEVLSALDKERCDAVKHIFADVQRRGIFDQIVMITHLESVKHGWPGTILEFSKNGEKTSMVTALSPHPERDPGCEQDQWNASSS</sequence>